<keyword evidence="6" id="KW-0675">Receptor</keyword>
<dbReference type="PROSITE" id="PS50068">
    <property type="entry name" value="LDLRA_2"/>
    <property type="match status" value="1"/>
</dbReference>
<sequence>MDESDAAHQRNGPAAGARMHGLFTDADTGRLTYALTLSDSCLTVQRINSLSSSEHLDLRDCLGSRAHRGEREDQDAYLCVYFYPNRRRWMASGPVRQRDERRFRLALNTDENDEDANLREAERWARAIRHNTARRPEHTHGLAVIGSVGVDGSGYKEIKTEEGLMAFALVNKVLVWITKKDSTKCWFSDDEQAAKLWFEVDADMVSLKAFAKSRQKGTNLCSNGNGGCSHLCLAFPGGMTCQCAHNHRLVNGKDCSPDSRCPQGTRPCLSEDICLPLEQFCNGVADCPDHSDENCLQDTQHKNVRISPKAFHPGLSNNVIPENVESEACGVTLCNGNGKCSTQNGVTVCICEVGFSGEHCQDVSSGLSQGPVLYGVVGLCAAVVVLGVTVGIIHRKKATSRRQAARAVDVQETGMKELERRREASSAKSNGKDTEFSELNLYQHSSSESSESNESSSSEEVSQLRTTAKPVDLNTLAPDIRGDNLAQTNNTTTHPSLPQTTPIPAFIQQEVVEFELNISFVPLESAVPVTGGPNTERVVAPDVTTPELRCYTVPLPSSEPQPARGDSI</sequence>
<feature type="transmembrane region" description="Helical" evidence="4">
    <location>
        <begin position="372"/>
        <end position="393"/>
    </location>
</feature>
<feature type="compositionally biased region" description="Basic and acidic residues" evidence="3">
    <location>
        <begin position="415"/>
        <end position="435"/>
    </location>
</feature>
<dbReference type="SMART" id="SM00192">
    <property type="entry name" value="LDLa"/>
    <property type="match status" value="1"/>
</dbReference>
<dbReference type="Proteomes" id="UP000290572">
    <property type="component" value="Unassembled WGS sequence"/>
</dbReference>
<reference evidence="6 7" key="1">
    <citation type="submission" date="2018-03" db="EMBL/GenBank/DDBJ databases">
        <title>Draft genome sequence of Rohu Carp (Labeo rohita).</title>
        <authorList>
            <person name="Das P."/>
            <person name="Kushwaha B."/>
            <person name="Joshi C.G."/>
            <person name="Kumar D."/>
            <person name="Nagpure N.S."/>
            <person name="Sahoo L."/>
            <person name="Das S.P."/>
            <person name="Bit A."/>
            <person name="Patnaik S."/>
            <person name="Meher P.K."/>
            <person name="Jayasankar P."/>
            <person name="Koringa P.G."/>
            <person name="Patel N.V."/>
            <person name="Hinsu A.T."/>
            <person name="Kumar R."/>
            <person name="Pandey M."/>
            <person name="Agarwal S."/>
            <person name="Srivastava S."/>
            <person name="Singh M."/>
            <person name="Iquebal M.A."/>
            <person name="Jaiswal S."/>
            <person name="Angadi U.B."/>
            <person name="Kumar N."/>
            <person name="Raza M."/>
            <person name="Shah T.M."/>
            <person name="Rai A."/>
            <person name="Jena J.K."/>
        </authorList>
    </citation>
    <scope>NUCLEOTIDE SEQUENCE [LARGE SCALE GENOMIC DNA]</scope>
    <source>
        <strain evidence="6">DASCIFA01</strain>
        <tissue evidence="6">Testis</tissue>
    </source>
</reference>
<dbReference type="InterPro" id="IPR036055">
    <property type="entry name" value="LDL_receptor-like_sf"/>
</dbReference>
<keyword evidence="7" id="KW-1185">Reference proteome</keyword>
<feature type="domain" description="EGF-like" evidence="5">
    <location>
        <begin position="325"/>
        <end position="361"/>
    </location>
</feature>
<keyword evidence="4" id="KW-0812">Transmembrane</keyword>
<dbReference type="PROSITE" id="PS01186">
    <property type="entry name" value="EGF_2"/>
    <property type="match status" value="1"/>
</dbReference>
<dbReference type="InterPro" id="IPR051221">
    <property type="entry name" value="LDLR-related"/>
</dbReference>
<evidence type="ECO:0000256" key="1">
    <source>
        <dbReference type="ARBA" id="ARBA00023157"/>
    </source>
</evidence>
<dbReference type="SUPFAM" id="SSF57196">
    <property type="entry name" value="EGF/Laminin"/>
    <property type="match status" value="2"/>
</dbReference>
<dbReference type="InterPro" id="IPR000742">
    <property type="entry name" value="EGF"/>
</dbReference>
<dbReference type="PANTHER" id="PTHR22722:SF12">
    <property type="entry name" value="EGF-LIKE DOMAIN-CONTAINING PROTEIN"/>
    <property type="match status" value="1"/>
</dbReference>
<comment type="caution">
    <text evidence="6">The sequence shown here is derived from an EMBL/GenBank/DDBJ whole genome shotgun (WGS) entry which is preliminary data.</text>
</comment>
<proteinExistence type="predicted"/>
<evidence type="ECO:0000313" key="6">
    <source>
        <dbReference type="EMBL" id="RXN20541.1"/>
    </source>
</evidence>
<evidence type="ECO:0000256" key="3">
    <source>
        <dbReference type="SAM" id="MobiDB-lite"/>
    </source>
</evidence>
<keyword evidence="2" id="KW-0245">EGF-like domain</keyword>
<dbReference type="GO" id="GO:0016324">
    <property type="term" value="C:apical plasma membrane"/>
    <property type="evidence" value="ECO:0007669"/>
    <property type="project" value="TreeGrafter"/>
</dbReference>
<dbReference type="GO" id="GO:0043235">
    <property type="term" value="C:receptor complex"/>
    <property type="evidence" value="ECO:0007669"/>
    <property type="project" value="TreeGrafter"/>
</dbReference>
<dbReference type="PROSITE" id="PS50026">
    <property type="entry name" value="EGF_3"/>
    <property type="match status" value="1"/>
</dbReference>
<dbReference type="Gene3D" id="4.10.400.10">
    <property type="entry name" value="Low-density Lipoprotein Receptor"/>
    <property type="match status" value="1"/>
</dbReference>
<feature type="compositionally biased region" description="Polar residues" evidence="3">
    <location>
        <begin position="485"/>
        <end position="502"/>
    </location>
</feature>
<comment type="caution">
    <text evidence="2">Lacks conserved residue(s) required for the propagation of feature annotation.</text>
</comment>
<evidence type="ECO:0000256" key="2">
    <source>
        <dbReference type="PROSITE-ProRule" id="PRU00076"/>
    </source>
</evidence>
<feature type="disulfide bond" evidence="2">
    <location>
        <begin position="351"/>
        <end position="360"/>
    </location>
</feature>
<dbReference type="STRING" id="84645.A0A498MHD5"/>
<dbReference type="InterPro" id="IPR011042">
    <property type="entry name" value="6-blade_b-propeller_TolB-like"/>
</dbReference>
<dbReference type="GO" id="GO:0042562">
    <property type="term" value="F:hormone binding"/>
    <property type="evidence" value="ECO:0007669"/>
    <property type="project" value="TreeGrafter"/>
</dbReference>
<dbReference type="SUPFAM" id="SSF57424">
    <property type="entry name" value="LDL receptor-like module"/>
    <property type="match status" value="1"/>
</dbReference>
<feature type="compositionally biased region" description="Low complexity" evidence="3">
    <location>
        <begin position="445"/>
        <end position="461"/>
    </location>
</feature>
<keyword evidence="1 2" id="KW-1015">Disulfide bond</keyword>
<gene>
    <name evidence="6" type="ORF">ROHU_007073</name>
</gene>
<keyword evidence="4" id="KW-1133">Transmembrane helix</keyword>
<name>A0A498MHD5_LABRO</name>
<dbReference type="CDD" id="cd00112">
    <property type="entry name" value="LDLa"/>
    <property type="match status" value="1"/>
</dbReference>
<dbReference type="PANTHER" id="PTHR22722">
    <property type="entry name" value="LOW-DENSITY LIPOPROTEIN RECEPTOR-RELATED PROTEIN 2-RELATED"/>
    <property type="match status" value="1"/>
</dbReference>
<keyword evidence="4" id="KW-0472">Membrane</keyword>
<protein>
    <submittedName>
        <fullName evidence="6">Very low-density lipo receptor-like protein</fullName>
    </submittedName>
</protein>
<evidence type="ECO:0000259" key="5">
    <source>
        <dbReference type="PROSITE" id="PS50026"/>
    </source>
</evidence>
<dbReference type="GO" id="GO:0006898">
    <property type="term" value="P:receptor-mediated endocytosis"/>
    <property type="evidence" value="ECO:0007669"/>
    <property type="project" value="TreeGrafter"/>
</dbReference>
<dbReference type="InterPro" id="IPR002172">
    <property type="entry name" value="LDrepeatLR_classA_rpt"/>
</dbReference>
<dbReference type="PROSITE" id="PS00022">
    <property type="entry name" value="EGF_1"/>
    <property type="match status" value="1"/>
</dbReference>
<evidence type="ECO:0000256" key="4">
    <source>
        <dbReference type="SAM" id="Phobius"/>
    </source>
</evidence>
<dbReference type="AlphaFoldDB" id="A0A498MHD5"/>
<dbReference type="Gene3D" id="2.120.10.30">
    <property type="entry name" value="TolB, C-terminal domain"/>
    <property type="match status" value="1"/>
</dbReference>
<organism evidence="6 7">
    <name type="scientific">Labeo rohita</name>
    <name type="common">Indian major carp</name>
    <name type="synonym">Cyprinus rohita</name>
    <dbReference type="NCBI Taxonomy" id="84645"/>
    <lineage>
        <taxon>Eukaryota</taxon>
        <taxon>Metazoa</taxon>
        <taxon>Chordata</taxon>
        <taxon>Craniata</taxon>
        <taxon>Vertebrata</taxon>
        <taxon>Euteleostomi</taxon>
        <taxon>Actinopterygii</taxon>
        <taxon>Neopterygii</taxon>
        <taxon>Teleostei</taxon>
        <taxon>Ostariophysi</taxon>
        <taxon>Cypriniformes</taxon>
        <taxon>Cyprinidae</taxon>
        <taxon>Labeoninae</taxon>
        <taxon>Labeonini</taxon>
        <taxon>Labeo</taxon>
    </lineage>
</organism>
<dbReference type="EMBL" id="QBIY01012640">
    <property type="protein sequence ID" value="RXN20541.1"/>
    <property type="molecule type" value="Genomic_DNA"/>
</dbReference>
<accession>A0A498MHD5</accession>
<feature type="region of interest" description="Disordered" evidence="3">
    <location>
        <begin position="415"/>
        <end position="502"/>
    </location>
</feature>
<evidence type="ECO:0000313" key="7">
    <source>
        <dbReference type="Proteomes" id="UP000290572"/>
    </source>
</evidence>
<dbReference type="SMART" id="SM00181">
    <property type="entry name" value="EGF"/>
    <property type="match status" value="2"/>
</dbReference>